<proteinExistence type="predicted"/>
<feature type="region of interest" description="Disordered" evidence="1">
    <location>
        <begin position="1"/>
        <end position="21"/>
    </location>
</feature>
<dbReference type="RefSeq" id="WP_342781070.1">
    <property type="nucleotide sequence ID" value="NZ_VJNB01000014.1"/>
</dbReference>
<protein>
    <recommendedName>
        <fullName evidence="4">MerR HTH family regulatory protein</fullName>
    </recommendedName>
</protein>
<sequence length="75" mass="8329">MRLTPPPATLAAGGGRRRPAGEGFDAAALRRVRRLAWLQRHFDADPELAALVVDLEEEIERLRARLRRLGEPSCG</sequence>
<evidence type="ECO:0000313" key="2">
    <source>
        <dbReference type="EMBL" id="TSE18439.1"/>
    </source>
</evidence>
<accession>A0A554W4C7</accession>
<evidence type="ECO:0000313" key="3">
    <source>
        <dbReference type="Proteomes" id="UP000315736"/>
    </source>
</evidence>
<dbReference type="EMBL" id="VJNB01000014">
    <property type="protein sequence ID" value="TSE18439.1"/>
    <property type="molecule type" value="Genomic_DNA"/>
</dbReference>
<comment type="caution">
    <text evidence="2">The sequence shown here is derived from an EMBL/GenBank/DDBJ whole genome shotgun (WGS) entry which is preliminary data.</text>
</comment>
<dbReference type="AlphaFoldDB" id="A0A554W4C7"/>
<organism evidence="2 3">
    <name type="scientific">Tepidimonas alkaliphilus</name>
    <dbReference type="NCBI Taxonomy" id="2588942"/>
    <lineage>
        <taxon>Bacteria</taxon>
        <taxon>Pseudomonadati</taxon>
        <taxon>Pseudomonadota</taxon>
        <taxon>Betaproteobacteria</taxon>
        <taxon>Burkholderiales</taxon>
        <taxon>Tepidimonas</taxon>
    </lineage>
</organism>
<gene>
    <name evidence="2" type="ORF">Talka_02185</name>
</gene>
<dbReference type="Proteomes" id="UP000315736">
    <property type="component" value="Unassembled WGS sequence"/>
</dbReference>
<name>A0A554W4C7_9BURK</name>
<evidence type="ECO:0008006" key="4">
    <source>
        <dbReference type="Google" id="ProtNLM"/>
    </source>
</evidence>
<evidence type="ECO:0000256" key="1">
    <source>
        <dbReference type="SAM" id="MobiDB-lite"/>
    </source>
</evidence>
<reference evidence="2 3" key="1">
    <citation type="submission" date="2019-07" db="EMBL/GenBank/DDBJ databases">
        <title>Tepidimonas alkaliphilus YIM 72238 draft genome.</title>
        <authorList>
            <person name="Da Costa M.S."/>
            <person name="Froufe H.J.C."/>
            <person name="Egas C."/>
            <person name="Albuquerque L."/>
        </authorList>
    </citation>
    <scope>NUCLEOTIDE SEQUENCE [LARGE SCALE GENOMIC DNA]</scope>
    <source>
        <strain evidence="2 3">YIM 72238</strain>
    </source>
</reference>
<dbReference type="Gene3D" id="1.10.1660.10">
    <property type="match status" value="1"/>
</dbReference>
<keyword evidence="3" id="KW-1185">Reference proteome</keyword>